<accession>A0A0B6XX26</accession>
<reference evidence="1" key="1">
    <citation type="submission" date="2014-12" db="EMBL/GenBank/DDBJ databases">
        <title>Insight into the proteome of Arion vulgaris.</title>
        <authorList>
            <person name="Aradska J."/>
            <person name="Bulat T."/>
            <person name="Smidak R."/>
            <person name="Sarate P."/>
            <person name="Gangsoo J."/>
            <person name="Sialana F."/>
            <person name="Bilban M."/>
            <person name="Lubec G."/>
        </authorList>
    </citation>
    <scope>NUCLEOTIDE SEQUENCE</scope>
    <source>
        <tissue evidence="1">Skin</tissue>
    </source>
</reference>
<sequence>MTTTYTVHLTEDDYTCDHLTDDYHICSAPELMISTFVILLTEVYYICKHLLKTTTCATTY</sequence>
<evidence type="ECO:0000313" key="1">
    <source>
        <dbReference type="EMBL" id="CEK48607.1"/>
    </source>
</evidence>
<proteinExistence type="predicted"/>
<organism evidence="1">
    <name type="scientific">Arion vulgaris</name>
    <dbReference type="NCBI Taxonomy" id="1028688"/>
    <lineage>
        <taxon>Eukaryota</taxon>
        <taxon>Metazoa</taxon>
        <taxon>Spiralia</taxon>
        <taxon>Lophotrochozoa</taxon>
        <taxon>Mollusca</taxon>
        <taxon>Gastropoda</taxon>
        <taxon>Heterobranchia</taxon>
        <taxon>Euthyneura</taxon>
        <taxon>Panpulmonata</taxon>
        <taxon>Eupulmonata</taxon>
        <taxon>Stylommatophora</taxon>
        <taxon>Helicina</taxon>
        <taxon>Arionoidea</taxon>
        <taxon>Arionidae</taxon>
        <taxon>Arion</taxon>
    </lineage>
</organism>
<gene>
    <name evidence="1" type="primary">ORF4605</name>
</gene>
<dbReference type="AlphaFoldDB" id="A0A0B6XX26"/>
<protein>
    <submittedName>
        <fullName evidence="1">Uncharacterized protein</fullName>
    </submittedName>
</protein>
<name>A0A0B6XX26_9EUPU</name>
<dbReference type="EMBL" id="HACG01001742">
    <property type="protein sequence ID" value="CEK48607.1"/>
    <property type="molecule type" value="Transcribed_RNA"/>
</dbReference>